<dbReference type="InterPro" id="IPR010505">
    <property type="entry name" value="MoaA_twitch"/>
</dbReference>
<comment type="caution">
    <text evidence="12">The sequence shown here is derived from an EMBL/GenBank/DDBJ whole genome shotgun (WGS) entry which is preliminary data.</text>
</comment>
<dbReference type="SFLD" id="SFLDG01386">
    <property type="entry name" value="main_SPASM_domain-containing"/>
    <property type="match status" value="1"/>
</dbReference>
<feature type="binding site" evidence="10">
    <location>
        <position position="92"/>
    </location>
    <ligand>
        <name>GTP</name>
        <dbReference type="ChEBI" id="CHEBI:37565"/>
    </ligand>
</feature>
<keyword evidence="4 10" id="KW-0547">Nucleotide-binding</keyword>
<name>A0A0M0BSH2_9ARCH</name>
<feature type="binding site" evidence="10">
    <location>
        <position position="27"/>
    </location>
    <ligand>
        <name>S-adenosyl-L-methionine</name>
        <dbReference type="ChEBI" id="CHEBI:59789"/>
    </ligand>
</feature>
<dbReference type="GO" id="GO:0051539">
    <property type="term" value="F:4 iron, 4 sulfur cluster binding"/>
    <property type="evidence" value="ECO:0007669"/>
    <property type="project" value="UniProtKB-UniRule"/>
</dbReference>
<dbReference type="SFLD" id="SFLDG01383">
    <property type="entry name" value="cyclic_pyranopterin_phosphate"/>
    <property type="match status" value="1"/>
</dbReference>
<dbReference type="EMBL" id="LFWU01000098">
    <property type="protein sequence ID" value="KON31522.1"/>
    <property type="molecule type" value="Genomic_DNA"/>
</dbReference>
<feature type="binding site" evidence="10">
    <location>
        <position position="250"/>
    </location>
    <ligand>
        <name>[4Fe-4S] cluster</name>
        <dbReference type="ChEBI" id="CHEBI:49883"/>
        <label>2</label>
        <note>4Fe-4S-substrate</note>
    </ligand>
</feature>
<sequence length="312" mass="35184">MIYDNCNRPVLNLRISVTQKCDKHCPYCHREGEDNPLTLMTVNEIVRIIKIAISLGISRVKLTGGEPLLRKEIVEIVTGITSLEGLTDLSMTTNGTHLKVLADALKKAGLNRINVSLPTLDPTVYQTVMGGKLQDAIDGVKTAVKVGMQPVKLNMLVLKNVNYTEIERMIQFTEQTGTILQMIELEPINLSKTYYDRHHVSLDAIAQTLEKLASETKVRKFMQKRRVYLLPNVKVELIRPIENTEFCGNCTRIRVTSDGKVKPCLMRTDNLVDLLTPMRNGADDAKLTELFIEAVKRREPYYQATRSSNISI</sequence>
<organism evidence="12 13">
    <name type="scientific">miscellaneous Crenarchaeota group-1 archaeon SG8-32-1</name>
    <dbReference type="NCBI Taxonomy" id="1685124"/>
    <lineage>
        <taxon>Archaea</taxon>
        <taxon>Candidatus Bathyarchaeota</taxon>
        <taxon>MCG-1</taxon>
    </lineage>
</organism>
<comment type="caution">
    <text evidence="10">Lacks conserved residue(s) required for the propagation of feature annotation.</text>
</comment>
<proteinExistence type="inferred from homology"/>
<dbReference type="SMART" id="SM00729">
    <property type="entry name" value="Elp3"/>
    <property type="match status" value="1"/>
</dbReference>
<evidence type="ECO:0000256" key="6">
    <source>
        <dbReference type="ARBA" id="ARBA00023014"/>
    </source>
</evidence>
<evidence type="ECO:0000256" key="9">
    <source>
        <dbReference type="ARBA" id="ARBA00023239"/>
    </source>
</evidence>
<dbReference type="SFLD" id="SFLDG01067">
    <property type="entry name" value="SPASM/twitch_domain_containing"/>
    <property type="match status" value="1"/>
</dbReference>
<dbReference type="AlphaFoldDB" id="A0A0M0BSH2"/>
<dbReference type="EC" id="4.1.99.22" evidence="10"/>
<feature type="binding site" evidence="10">
    <location>
        <position position="65"/>
    </location>
    <ligand>
        <name>S-adenosyl-L-methionine</name>
        <dbReference type="ChEBI" id="CHEBI:59789"/>
    </ligand>
</feature>
<evidence type="ECO:0000313" key="12">
    <source>
        <dbReference type="EMBL" id="KON31522.1"/>
    </source>
</evidence>
<dbReference type="InterPro" id="IPR050105">
    <property type="entry name" value="MoCo_biosynth_MoaA/MoaC"/>
</dbReference>
<dbReference type="GO" id="GO:0046872">
    <property type="term" value="F:metal ion binding"/>
    <property type="evidence" value="ECO:0007669"/>
    <property type="project" value="UniProtKB-KW"/>
</dbReference>
<dbReference type="NCBIfam" id="TIGR02668">
    <property type="entry name" value="moaA_archaeal"/>
    <property type="match status" value="1"/>
</dbReference>
<dbReference type="Pfam" id="PF06463">
    <property type="entry name" value="Mob_synth_C"/>
    <property type="match status" value="1"/>
</dbReference>
<keyword evidence="1 10" id="KW-0004">4Fe-4S</keyword>
<dbReference type="NCBIfam" id="NF001199">
    <property type="entry name" value="PRK00164.2-1"/>
    <property type="match status" value="1"/>
</dbReference>
<keyword evidence="7 10" id="KW-0342">GTP-binding</keyword>
<feature type="domain" description="Radical SAM core" evidence="11">
    <location>
        <begin position="5"/>
        <end position="231"/>
    </location>
</feature>
<dbReference type="PANTHER" id="PTHR22960:SF0">
    <property type="entry name" value="MOLYBDENUM COFACTOR BIOSYNTHESIS PROTEIN 1"/>
    <property type="match status" value="1"/>
</dbReference>
<keyword evidence="8 10" id="KW-0501">Molybdenum cofactor biosynthesis</keyword>
<keyword evidence="9 10" id="KW-0456">Lyase</keyword>
<feature type="binding site" evidence="10">
    <location>
        <position position="21"/>
    </location>
    <ligand>
        <name>[4Fe-4S] cluster</name>
        <dbReference type="ChEBI" id="CHEBI:49883"/>
        <label>1</label>
        <note>4Fe-4S-S-AdoMet</note>
    </ligand>
</feature>
<dbReference type="GO" id="GO:0006777">
    <property type="term" value="P:Mo-molybdopterin cofactor biosynthetic process"/>
    <property type="evidence" value="ECO:0007669"/>
    <property type="project" value="UniProtKB-UniRule"/>
</dbReference>
<dbReference type="GO" id="GO:0061799">
    <property type="term" value="F:cyclic pyranopterin monophosphate synthase activity"/>
    <property type="evidence" value="ECO:0007669"/>
    <property type="project" value="TreeGrafter"/>
</dbReference>
<dbReference type="InterPro" id="IPR040064">
    <property type="entry name" value="MoaA-like"/>
</dbReference>
<dbReference type="GO" id="GO:0005525">
    <property type="term" value="F:GTP binding"/>
    <property type="evidence" value="ECO:0007669"/>
    <property type="project" value="UniProtKB-UniRule"/>
</dbReference>
<keyword evidence="5 10" id="KW-0408">Iron</keyword>
<dbReference type="CDD" id="cd01335">
    <property type="entry name" value="Radical_SAM"/>
    <property type="match status" value="1"/>
</dbReference>
<keyword evidence="3 10" id="KW-0479">Metal-binding</keyword>
<dbReference type="Pfam" id="PF04055">
    <property type="entry name" value="Radical_SAM"/>
    <property type="match status" value="1"/>
</dbReference>
<dbReference type="InterPro" id="IPR013785">
    <property type="entry name" value="Aldolase_TIM"/>
</dbReference>
<evidence type="ECO:0000256" key="4">
    <source>
        <dbReference type="ARBA" id="ARBA00022741"/>
    </source>
</evidence>
<feature type="binding site" evidence="10">
    <location>
        <position position="247"/>
    </location>
    <ligand>
        <name>[4Fe-4S] cluster</name>
        <dbReference type="ChEBI" id="CHEBI:49883"/>
        <label>2</label>
        <note>4Fe-4S-substrate</note>
    </ligand>
</feature>
<keyword evidence="6 10" id="KW-0411">Iron-sulfur</keyword>
<dbReference type="PATRIC" id="fig|1685124.3.peg.807"/>
<dbReference type="InterPro" id="IPR007197">
    <property type="entry name" value="rSAM"/>
</dbReference>
<dbReference type="SUPFAM" id="SSF102114">
    <property type="entry name" value="Radical SAM enzymes"/>
    <property type="match status" value="1"/>
</dbReference>
<evidence type="ECO:0000256" key="5">
    <source>
        <dbReference type="ARBA" id="ARBA00023004"/>
    </source>
</evidence>
<evidence type="ECO:0000256" key="8">
    <source>
        <dbReference type="ARBA" id="ARBA00023150"/>
    </source>
</evidence>
<dbReference type="HAMAP" id="MF_01225_A">
    <property type="entry name" value="MoaA_A"/>
    <property type="match status" value="1"/>
</dbReference>
<comment type="catalytic activity">
    <reaction evidence="10">
        <text>GTP + AH2 + S-adenosyl-L-methionine = (8S)-3',8-cyclo-7,8-dihydroguanosine 5'-triphosphate + 5'-deoxyadenosine + L-methionine + A + H(+)</text>
        <dbReference type="Rhea" id="RHEA:49576"/>
        <dbReference type="ChEBI" id="CHEBI:13193"/>
        <dbReference type="ChEBI" id="CHEBI:15378"/>
        <dbReference type="ChEBI" id="CHEBI:17319"/>
        <dbReference type="ChEBI" id="CHEBI:17499"/>
        <dbReference type="ChEBI" id="CHEBI:37565"/>
        <dbReference type="ChEBI" id="CHEBI:57844"/>
        <dbReference type="ChEBI" id="CHEBI:59789"/>
        <dbReference type="ChEBI" id="CHEBI:131766"/>
        <dbReference type="EC" id="4.1.99.22"/>
    </reaction>
</comment>
<dbReference type="PROSITE" id="PS51918">
    <property type="entry name" value="RADICAL_SAM"/>
    <property type="match status" value="1"/>
</dbReference>
<dbReference type="SFLD" id="SFLDS00029">
    <property type="entry name" value="Radical_SAM"/>
    <property type="match status" value="1"/>
</dbReference>
<dbReference type="UniPathway" id="UPA00344"/>
<feature type="binding site" evidence="10">
    <location>
        <position position="264"/>
    </location>
    <ligand>
        <name>[4Fe-4S] cluster</name>
        <dbReference type="ChEBI" id="CHEBI:49883"/>
        <label>2</label>
        <note>4Fe-4S-substrate</note>
    </ligand>
</feature>
<dbReference type="Gene3D" id="3.20.20.70">
    <property type="entry name" value="Aldolase class I"/>
    <property type="match status" value="1"/>
</dbReference>
<evidence type="ECO:0000259" key="11">
    <source>
        <dbReference type="PROSITE" id="PS51918"/>
    </source>
</evidence>
<feature type="binding site" evidence="10">
    <location>
        <position position="116"/>
    </location>
    <ligand>
        <name>S-adenosyl-L-methionine</name>
        <dbReference type="ChEBI" id="CHEBI:59789"/>
    </ligand>
</feature>
<dbReference type="Proteomes" id="UP000037237">
    <property type="component" value="Unassembled WGS sequence"/>
</dbReference>
<evidence type="ECO:0000256" key="7">
    <source>
        <dbReference type="ARBA" id="ARBA00023134"/>
    </source>
</evidence>
<protein>
    <recommendedName>
        <fullName evidence="10">Probable GTP 3',8-cyclase</fullName>
        <ecNumber evidence="10">4.1.99.22</ecNumber>
    </recommendedName>
    <alternativeName>
        <fullName evidence="10">Molybdenum cofactor biosynthesis protein A</fullName>
    </alternativeName>
</protein>
<comment type="similarity">
    <text evidence="10">Belongs to the radical SAM superfamily. MoaA family.</text>
</comment>
<feature type="binding site" evidence="10">
    <location>
        <position position="61"/>
    </location>
    <ligand>
        <name>GTP</name>
        <dbReference type="ChEBI" id="CHEBI:37565"/>
    </ligand>
</feature>
<dbReference type="GO" id="GO:0061798">
    <property type="term" value="F:GTP 3',8'-cyclase activity"/>
    <property type="evidence" value="ECO:0007669"/>
    <property type="project" value="UniProtKB-UniRule"/>
</dbReference>
<comment type="pathway">
    <text evidence="10">Cofactor biosynthesis; molybdopterin biosynthesis.</text>
</comment>
<feature type="binding site" evidence="10">
    <location>
        <position position="28"/>
    </location>
    <ligand>
        <name>[4Fe-4S] cluster</name>
        <dbReference type="ChEBI" id="CHEBI:49883"/>
        <label>1</label>
        <note>4Fe-4S-S-AdoMet</note>
    </ligand>
</feature>
<comment type="cofactor">
    <cofactor evidence="10">
        <name>[4Fe-4S] cluster</name>
        <dbReference type="ChEBI" id="CHEBI:49883"/>
    </cofactor>
    <text evidence="10">Binds 2 [4Fe-4S] clusters. Binds 1 [4Fe-4S] cluster coordinated with 3 cysteines and an exchangeable S-adenosyl-L-methionine and 1 [4Fe-4S] cluster coordinated with 3 cysteines and the GTP-derived substrate.</text>
</comment>
<dbReference type="InterPro" id="IPR058240">
    <property type="entry name" value="rSAM_sf"/>
</dbReference>
<feature type="binding site" evidence="10">
    <location>
        <position position="14"/>
    </location>
    <ligand>
        <name>GTP</name>
        <dbReference type="ChEBI" id="CHEBI:37565"/>
    </ligand>
</feature>
<evidence type="ECO:0000256" key="2">
    <source>
        <dbReference type="ARBA" id="ARBA00022691"/>
    </source>
</evidence>
<evidence type="ECO:0000256" key="1">
    <source>
        <dbReference type="ARBA" id="ARBA00022485"/>
    </source>
</evidence>
<dbReference type="PANTHER" id="PTHR22960">
    <property type="entry name" value="MOLYBDOPTERIN COFACTOR SYNTHESIS PROTEIN A"/>
    <property type="match status" value="1"/>
</dbReference>
<reference evidence="12 13" key="1">
    <citation type="submission" date="2015-06" db="EMBL/GenBank/DDBJ databases">
        <title>New insights into the roles of widespread benthic archaea in carbon and nitrogen cycling.</title>
        <authorList>
            <person name="Lazar C.S."/>
            <person name="Baker B.J."/>
            <person name="Seitz K.W."/>
            <person name="Hyde A.S."/>
            <person name="Dick G.J."/>
            <person name="Hinrichs K.-U."/>
            <person name="Teske A.P."/>
        </authorList>
    </citation>
    <scope>NUCLEOTIDE SEQUENCE [LARGE SCALE GENOMIC DNA]</scope>
    <source>
        <strain evidence="12">SG8-32-1</strain>
    </source>
</reference>
<feature type="binding site" evidence="10">
    <location>
        <begin position="252"/>
        <end position="254"/>
    </location>
    <ligand>
        <name>GTP</name>
        <dbReference type="ChEBI" id="CHEBI:37565"/>
    </ligand>
</feature>
<evidence type="ECO:0000313" key="13">
    <source>
        <dbReference type="Proteomes" id="UP000037237"/>
    </source>
</evidence>
<feature type="binding site" evidence="10">
    <location>
        <position position="25"/>
    </location>
    <ligand>
        <name>[4Fe-4S] cluster</name>
        <dbReference type="ChEBI" id="CHEBI:49883"/>
        <label>1</label>
        <note>4Fe-4S-S-AdoMet</note>
    </ligand>
</feature>
<dbReference type="InterPro" id="IPR013485">
    <property type="entry name" value="MoaA_arc"/>
</dbReference>
<evidence type="ECO:0000256" key="3">
    <source>
        <dbReference type="ARBA" id="ARBA00022723"/>
    </source>
</evidence>
<comment type="function">
    <text evidence="10">Catalyzes the cyclization of GTP to (8S)-3',8-cyclo-7,8-dihydroguanosine 5'-triphosphate.</text>
</comment>
<dbReference type="InterPro" id="IPR006638">
    <property type="entry name" value="Elp3/MiaA/NifB-like_rSAM"/>
</dbReference>
<evidence type="ECO:0000256" key="10">
    <source>
        <dbReference type="HAMAP-Rule" id="MF_01225"/>
    </source>
</evidence>
<feature type="binding site" evidence="10">
    <location>
        <position position="152"/>
    </location>
    <ligand>
        <name>GTP</name>
        <dbReference type="ChEBI" id="CHEBI:37565"/>
    </ligand>
</feature>
<accession>A0A0M0BSH2</accession>
<keyword evidence="2 10" id="KW-0949">S-adenosyl-L-methionine</keyword>
<dbReference type="CDD" id="cd21117">
    <property type="entry name" value="Twitch_MoaA"/>
    <property type="match status" value="1"/>
</dbReference>
<gene>
    <name evidence="10" type="primary">moaA</name>
    <name evidence="12" type="ORF">AC477_04120</name>
</gene>
<dbReference type="GO" id="GO:1904047">
    <property type="term" value="F:S-adenosyl-L-methionine binding"/>
    <property type="evidence" value="ECO:0007669"/>
    <property type="project" value="UniProtKB-UniRule"/>
</dbReference>